<dbReference type="GO" id="GO:0003700">
    <property type="term" value="F:DNA-binding transcription factor activity"/>
    <property type="evidence" value="ECO:0007669"/>
    <property type="project" value="InterPro"/>
</dbReference>
<dbReference type="InterPro" id="IPR001387">
    <property type="entry name" value="Cro/C1-type_HTH"/>
</dbReference>
<dbReference type="InterPro" id="IPR007630">
    <property type="entry name" value="RNA_pol_sigma70_r4"/>
</dbReference>
<dbReference type="SUPFAM" id="SSF46689">
    <property type="entry name" value="Homeodomain-like"/>
    <property type="match status" value="1"/>
</dbReference>
<dbReference type="EMBL" id="BLPG01000001">
    <property type="protein sequence ID" value="GFJ87217.1"/>
    <property type="molecule type" value="Genomic_DNA"/>
</dbReference>
<reference evidence="6 7" key="2">
    <citation type="submission" date="2020-03" db="EMBL/GenBank/DDBJ databases">
        <authorList>
            <person name="Ichikawa N."/>
            <person name="Kimura A."/>
            <person name="Kitahashi Y."/>
            <person name="Uohara A."/>
        </authorList>
    </citation>
    <scope>NUCLEOTIDE SEQUENCE [LARGE SCALE GENOMIC DNA]</scope>
    <source>
        <strain evidence="6 7">NBRC 108638</strain>
    </source>
</reference>
<dbReference type="PANTHER" id="PTHR34294:SF1">
    <property type="entry name" value="TRANSCRIPTIONAL REGULATOR LSRR"/>
    <property type="match status" value="1"/>
</dbReference>
<dbReference type="InterPro" id="IPR037171">
    <property type="entry name" value="NagB/RpiA_transferase-like"/>
</dbReference>
<dbReference type="GO" id="GO:0006352">
    <property type="term" value="P:DNA-templated transcription initiation"/>
    <property type="evidence" value="ECO:0007669"/>
    <property type="project" value="InterPro"/>
</dbReference>
<gene>
    <name evidence="6" type="ORF">Prum_008590</name>
</gene>
<accession>A0A6V8KZF3</accession>
<evidence type="ECO:0000313" key="6">
    <source>
        <dbReference type="EMBL" id="GFJ87217.1"/>
    </source>
</evidence>
<proteinExistence type="inferred from homology"/>
<dbReference type="GO" id="GO:0003677">
    <property type="term" value="F:DNA binding"/>
    <property type="evidence" value="ECO:0007669"/>
    <property type="project" value="UniProtKB-KW"/>
</dbReference>
<keyword evidence="7" id="KW-1185">Reference proteome</keyword>
<dbReference type="Gene3D" id="1.10.10.60">
    <property type="entry name" value="Homeodomain-like"/>
    <property type="match status" value="1"/>
</dbReference>
<evidence type="ECO:0000256" key="4">
    <source>
        <dbReference type="ARBA" id="ARBA00023163"/>
    </source>
</evidence>
<comment type="similarity">
    <text evidence="1">Belongs to the SorC transcriptional regulatory family.</text>
</comment>
<dbReference type="Proteomes" id="UP000482960">
    <property type="component" value="Unassembled WGS sequence"/>
</dbReference>
<dbReference type="InterPro" id="IPR051054">
    <property type="entry name" value="SorC_transcr_regulators"/>
</dbReference>
<keyword evidence="3" id="KW-0238">DNA-binding</keyword>
<feature type="domain" description="HTH cro/C1-type" evidence="5">
    <location>
        <begin position="21"/>
        <end position="41"/>
    </location>
</feature>
<dbReference type="Pfam" id="PF04545">
    <property type="entry name" value="Sigma70_r4"/>
    <property type="match status" value="1"/>
</dbReference>
<comment type="caution">
    <text evidence="6">The sequence shown here is derived from an EMBL/GenBank/DDBJ whole genome shotgun (WGS) entry which is preliminary data.</text>
</comment>
<dbReference type="InterPro" id="IPR007324">
    <property type="entry name" value="Sugar-bd_dom_put"/>
</dbReference>
<dbReference type="GO" id="GO:0030246">
    <property type="term" value="F:carbohydrate binding"/>
    <property type="evidence" value="ECO:0007669"/>
    <property type="project" value="InterPro"/>
</dbReference>
<name>A0A6V8KZF3_9ACTN</name>
<dbReference type="AlphaFoldDB" id="A0A6V8KZF3"/>
<evidence type="ECO:0000256" key="3">
    <source>
        <dbReference type="ARBA" id="ARBA00023125"/>
    </source>
</evidence>
<keyword evidence="4" id="KW-0804">Transcription</keyword>
<evidence type="ECO:0000313" key="7">
    <source>
        <dbReference type="Proteomes" id="UP000482960"/>
    </source>
</evidence>
<evidence type="ECO:0000256" key="2">
    <source>
        <dbReference type="ARBA" id="ARBA00023015"/>
    </source>
</evidence>
<reference evidence="6 7" key="1">
    <citation type="submission" date="2020-03" db="EMBL/GenBank/DDBJ databases">
        <title>Whole genome shotgun sequence of Phytohabitans rumicis NBRC 108638.</title>
        <authorList>
            <person name="Komaki H."/>
            <person name="Tamura T."/>
        </authorList>
    </citation>
    <scope>NUCLEOTIDE SEQUENCE [LARGE SCALE GENOMIC DNA]</scope>
    <source>
        <strain evidence="6 7">NBRC 108638</strain>
    </source>
</reference>
<protein>
    <submittedName>
        <fullName evidence="6">Sugar-binding protein</fullName>
    </submittedName>
</protein>
<dbReference type="InterPro" id="IPR009057">
    <property type="entry name" value="Homeodomain-like_sf"/>
</dbReference>
<evidence type="ECO:0000256" key="1">
    <source>
        <dbReference type="ARBA" id="ARBA00010466"/>
    </source>
</evidence>
<keyword evidence="2" id="KW-0805">Transcription regulation</keyword>
<evidence type="ECO:0000259" key="5">
    <source>
        <dbReference type="PROSITE" id="PS50943"/>
    </source>
</evidence>
<dbReference type="SUPFAM" id="SSF100950">
    <property type="entry name" value="NagB/RpiA/CoA transferase-like"/>
    <property type="match status" value="1"/>
</dbReference>
<organism evidence="6 7">
    <name type="scientific">Phytohabitans rumicis</name>
    <dbReference type="NCBI Taxonomy" id="1076125"/>
    <lineage>
        <taxon>Bacteria</taxon>
        <taxon>Bacillati</taxon>
        <taxon>Actinomycetota</taxon>
        <taxon>Actinomycetes</taxon>
        <taxon>Micromonosporales</taxon>
        <taxon>Micromonosporaceae</taxon>
    </lineage>
</organism>
<sequence>MPAPRNRDVLVKVARMYYEDNLSQQQVAEELGLSRANVSRILASAREQGIVDIRIHDPSGRDTTLEGEIQSAFGLADCRVVSGRPYEAALRQVGPVAAEWLLDSLRAEQRVSLSWGRTLQAMVDAVDTDRTFPVEVLPLVGGLSSVTSEITGEELVRELATRLGTTFQRLHAPALLESAAARTTLMAEPAIASVLQAAAHSSLSFVGLGAYGVGSSAAVIDALRLTPTQRARFVRANPVGDVCARFFDADGQEIHGEVHDRVLAVSIADLRAIATVVGLAVGEEKARGVLGALRGGFLNVLICDDALAKALLALAER</sequence>
<dbReference type="PANTHER" id="PTHR34294">
    <property type="entry name" value="TRANSCRIPTIONAL REGULATOR-RELATED"/>
    <property type="match status" value="1"/>
</dbReference>
<dbReference type="Pfam" id="PF04198">
    <property type="entry name" value="Sugar-bind"/>
    <property type="match status" value="1"/>
</dbReference>
<dbReference type="Gene3D" id="3.40.50.1360">
    <property type="match status" value="1"/>
</dbReference>
<dbReference type="PROSITE" id="PS50943">
    <property type="entry name" value="HTH_CROC1"/>
    <property type="match status" value="1"/>
</dbReference>